<dbReference type="Pfam" id="PF07690">
    <property type="entry name" value="MFS_1"/>
    <property type="match status" value="1"/>
</dbReference>
<keyword evidence="3 5" id="KW-1133">Transmembrane helix</keyword>
<evidence type="ECO:0000256" key="2">
    <source>
        <dbReference type="ARBA" id="ARBA00022692"/>
    </source>
</evidence>
<comment type="subcellular location">
    <subcellularLocation>
        <location evidence="1">Membrane</location>
        <topology evidence="1">Multi-pass membrane protein</topology>
    </subcellularLocation>
</comment>
<feature type="transmembrane region" description="Helical" evidence="5">
    <location>
        <begin position="91"/>
        <end position="111"/>
    </location>
</feature>
<dbReference type="InterPro" id="IPR011701">
    <property type="entry name" value="MFS"/>
</dbReference>
<dbReference type="PROSITE" id="PS00217">
    <property type="entry name" value="SUGAR_TRANSPORT_2"/>
    <property type="match status" value="1"/>
</dbReference>
<evidence type="ECO:0000256" key="4">
    <source>
        <dbReference type="ARBA" id="ARBA00023136"/>
    </source>
</evidence>
<feature type="transmembrane region" description="Helical" evidence="5">
    <location>
        <begin position="416"/>
        <end position="434"/>
    </location>
</feature>
<organism evidence="7 8">
    <name type="scientific">Paraburkholderia hiiakae</name>
    <dbReference type="NCBI Taxonomy" id="1081782"/>
    <lineage>
        <taxon>Bacteria</taxon>
        <taxon>Pseudomonadati</taxon>
        <taxon>Pseudomonadota</taxon>
        <taxon>Betaproteobacteria</taxon>
        <taxon>Burkholderiales</taxon>
        <taxon>Burkholderiaceae</taxon>
        <taxon>Paraburkholderia</taxon>
    </lineage>
</organism>
<accession>A0ABM8P8W3</accession>
<feature type="transmembrane region" description="Helical" evidence="5">
    <location>
        <begin position="390"/>
        <end position="410"/>
    </location>
</feature>
<evidence type="ECO:0000313" key="7">
    <source>
        <dbReference type="EMBL" id="CAD6559419.1"/>
    </source>
</evidence>
<proteinExistence type="predicted"/>
<dbReference type="RefSeq" id="WP_201700299.1">
    <property type="nucleotide sequence ID" value="NZ_CAJHCQ010000027.1"/>
</dbReference>
<feature type="transmembrane region" description="Helical" evidence="5">
    <location>
        <begin position="176"/>
        <end position="200"/>
    </location>
</feature>
<gene>
    <name evidence="7" type="primary">pcaK_5</name>
    <name evidence="7" type="ORF">LMG27952_06856</name>
</gene>
<feature type="transmembrane region" description="Helical" evidence="5">
    <location>
        <begin position="325"/>
        <end position="342"/>
    </location>
</feature>
<sequence length="458" mass="48353">MKEGTASVDVGAAIEGGRLRRFHFQLVFWSMVIMVFDGFDQQMIGYVAPSVIRAWHIASPAFVPVFTTSMVGMMLGATLGGSAADRYGRRTMMIAGMAVFGLFTLAAAWATTIASLSILRLLAGIGVGFAVPNALALTAEYAPKRQRATLITIMFLGYTIGGAAGGWAAAALIPRFGWPAMFVVGGVLPLALLPAAFFVLPESIRFQLLRHGDVAAVREKLVRIVPDLRIGPDTRLVAREEVRKGQPVCHLFTEGRASFTLLLWITFVANLMTLTFVMTWLPTVIANAGIPLTRAVIVSSFFQVGGIVGGVVISRLLDRGTIRPLAAFFGGAALSIALIGSIGNNPLLLDCVVFAAGLFVVGGQFGLNALASSAYPTFIRSTGTGWAMGIGRLGAIIGPVIGGILISLALPQQTLFLYGAVPMLTGCVAIVAMITKGRHAPRVADVQQPIAEDALNSH</sequence>
<feature type="domain" description="Major facilitator superfamily (MFS) profile" evidence="6">
    <location>
        <begin position="26"/>
        <end position="438"/>
    </location>
</feature>
<feature type="transmembrane region" description="Helical" evidence="5">
    <location>
        <begin position="293"/>
        <end position="313"/>
    </location>
</feature>
<dbReference type="InterPro" id="IPR020846">
    <property type="entry name" value="MFS_dom"/>
</dbReference>
<dbReference type="InterPro" id="IPR005829">
    <property type="entry name" value="Sugar_transporter_CS"/>
</dbReference>
<feature type="transmembrane region" description="Helical" evidence="5">
    <location>
        <begin position="26"/>
        <end position="48"/>
    </location>
</feature>
<dbReference type="PANTHER" id="PTHR23508:SF10">
    <property type="entry name" value="CARBOXYLIC ACID TRANSPORTER PROTEIN HOMOLOG"/>
    <property type="match status" value="1"/>
</dbReference>
<evidence type="ECO:0000259" key="6">
    <source>
        <dbReference type="PROSITE" id="PS50850"/>
    </source>
</evidence>
<keyword evidence="2 5" id="KW-0812">Transmembrane</keyword>
<name>A0ABM8P8W3_9BURK</name>
<dbReference type="SUPFAM" id="SSF103473">
    <property type="entry name" value="MFS general substrate transporter"/>
    <property type="match status" value="1"/>
</dbReference>
<evidence type="ECO:0000256" key="5">
    <source>
        <dbReference type="SAM" id="Phobius"/>
    </source>
</evidence>
<feature type="transmembrane region" description="Helical" evidence="5">
    <location>
        <begin position="54"/>
        <end position="79"/>
    </location>
</feature>
<dbReference type="PANTHER" id="PTHR23508">
    <property type="entry name" value="CARBOXYLIC ACID TRANSPORTER PROTEIN HOMOLOG"/>
    <property type="match status" value="1"/>
</dbReference>
<keyword evidence="8" id="KW-1185">Reference proteome</keyword>
<keyword evidence="4 5" id="KW-0472">Membrane</keyword>
<feature type="transmembrane region" description="Helical" evidence="5">
    <location>
        <begin position="261"/>
        <end position="281"/>
    </location>
</feature>
<dbReference type="EMBL" id="CAJHCQ010000027">
    <property type="protein sequence ID" value="CAD6559419.1"/>
    <property type="molecule type" value="Genomic_DNA"/>
</dbReference>
<comment type="caution">
    <text evidence="7">The sequence shown here is derived from an EMBL/GenBank/DDBJ whole genome shotgun (WGS) entry which is preliminary data.</text>
</comment>
<dbReference type="Proteomes" id="UP000656319">
    <property type="component" value="Unassembled WGS sequence"/>
</dbReference>
<protein>
    <submittedName>
        <fullName evidence="7">4-hydroxybenzoate transporter PcaK</fullName>
    </submittedName>
</protein>
<dbReference type="CDD" id="cd17365">
    <property type="entry name" value="MFS_PcaK_like"/>
    <property type="match status" value="1"/>
</dbReference>
<dbReference type="Gene3D" id="1.20.1250.20">
    <property type="entry name" value="MFS general substrate transporter like domains"/>
    <property type="match status" value="1"/>
</dbReference>
<reference evidence="7 8" key="1">
    <citation type="submission" date="2020-10" db="EMBL/GenBank/DDBJ databases">
        <authorList>
            <person name="Peeters C."/>
        </authorList>
    </citation>
    <scope>NUCLEOTIDE SEQUENCE [LARGE SCALE GENOMIC DNA]</scope>
    <source>
        <strain evidence="7 8">LMG 27952</strain>
    </source>
</reference>
<feature type="transmembrane region" description="Helical" evidence="5">
    <location>
        <begin position="117"/>
        <end position="136"/>
    </location>
</feature>
<evidence type="ECO:0000313" key="8">
    <source>
        <dbReference type="Proteomes" id="UP000656319"/>
    </source>
</evidence>
<feature type="transmembrane region" description="Helical" evidence="5">
    <location>
        <begin position="354"/>
        <end position="378"/>
    </location>
</feature>
<dbReference type="PROSITE" id="PS50850">
    <property type="entry name" value="MFS"/>
    <property type="match status" value="1"/>
</dbReference>
<dbReference type="InterPro" id="IPR036259">
    <property type="entry name" value="MFS_trans_sf"/>
</dbReference>
<evidence type="ECO:0000256" key="1">
    <source>
        <dbReference type="ARBA" id="ARBA00004141"/>
    </source>
</evidence>
<feature type="transmembrane region" description="Helical" evidence="5">
    <location>
        <begin position="148"/>
        <end position="170"/>
    </location>
</feature>
<evidence type="ECO:0000256" key="3">
    <source>
        <dbReference type="ARBA" id="ARBA00022989"/>
    </source>
</evidence>